<organism evidence="2 3">
    <name type="scientific">Forsythia ovata</name>
    <dbReference type="NCBI Taxonomy" id="205694"/>
    <lineage>
        <taxon>Eukaryota</taxon>
        <taxon>Viridiplantae</taxon>
        <taxon>Streptophyta</taxon>
        <taxon>Embryophyta</taxon>
        <taxon>Tracheophyta</taxon>
        <taxon>Spermatophyta</taxon>
        <taxon>Magnoliopsida</taxon>
        <taxon>eudicotyledons</taxon>
        <taxon>Gunneridae</taxon>
        <taxon>Pentapetalae</taxon>
        <taxon>asterids</taxon>
        <taxon>lamiids</taxon>
        <taxon>Lamiales</taxon>
        <taxon>Oleaceae</taxon>
        <taxon>Forsythieae</taxon>
        <taxon>Forsythia</taxon>
    </lineage>
</organism>
<feature type="compositionally biased region" description="Polar residues" evidence="1">
    <location>
        <begin position="1"/>
        <end position="11"/>
    </location>
</feature>
<reference evidence="3" key="1">
    <citation type="submission" date="2024-07" db="EMBL/GenBank/DDBJ databases">
        <title>Two chromosome-level genome assemblies of Korean endemic species Abeliophyllum distichum and Forsythia ovata (Oleaceae).</title>
        <authorList>
            <person name="Jang H."/>
        </authorList>
    </citation>
    <scope>NUCLEOTIDE SEQUENCE [LARGE SCALE GENOMIC DNA]</scope>
</reference>
<evidence type="ECO:0000313" key="3">
    <source>
        <dbReference type="Proteomes" id="UP001604277"/>
    </source>
</evidence>
<accession>A0ABD1XCM8</accession>
<dbReference type="AlphaFoldDB" id="A0ABD1XCM8"/>
<evidence type="ECO:0000313" key="2">
    <source>
        <dbReference type="EMBL" id="KAL2559717.1"/>
    </source>
</evidence>
<name>A0ABD1XCM8_9LAMI</name>
<dbReference type="EMBL" id="JBFOLJ010000001">
    <property type="protein sequence ID" value="KAL2559717.1"/>
    <property type="molecule type" value="Genomic_DNA"/>
</dbReference>
<evidence type="ECO:0000256" key="1">
    <source>
        <dbReference type="SAM" id="MobiDB-lite"/>
    </source>
</evidence>
<protein>
    <submittedName>
        <fullName evidence="2">Uncharacterized protein</fullName>
    </submittedName>
</protein>
<feature type="region of interest" description="Disordered" evidence="1">
    <location>
        <begin position="1"/>
        <end position="23"/>
    </location>
</feature>
<gene>
    <name evidence="2" type="ORF">Fot_04456</name>
</gene>
<proteinExistence type="predicted"/>
<comment type="caution">
    <text evidence="2">The sequence shown here is derived from an EMBL/GenBank/DDBJ whole genome shotgun (WGS) entry which is preliminary data.</text>
</comment>
<dbReference type="Proteomes" id="UP001604277">
    <property type="component" value="Unassembled WGS sequence"/>
</dbReference>
<sequence length="283" mass="31572">MKTSDVPTLSKQSHRKLSKSLKSPMCTEKMNCGHLNEEMMKILTDVLLKNQELSVEILKMKSQMSAMQQELYRSNEESMKRMSEIVGIQQHISSDVTDTKTNMDSMTESIQQIQKTLNDIGPKQSDCQMVVPTNTDIIASKNSDGHGNNEQKATTTVDIISHVDKPNFGENDFPSFDLGIDVTPKFIDVDVDDKNFSNEEVQRQLEEAFETGTIPTASVEITPAAPLKRISKPGRCLLSPYLPNDGSSPGSASKLSDDTIVFKEELAPPDDSDIFTFDDWFNK</sequence>
<keyword evidence="3" id="KW-1185">Reference proteome</keyword>